<keyword evidence="2" id="KW-1185">Reference proteome</keyword>
<sequence length="324" mass="36595">MQNAATQLHPTSHAELAQAIIKLILHKRRLLPSAAREAEDFALEAAPHLSKLEYFIARGEPIHMVLPAFPAKSPNRRKTLGVLPDKGEEIALAQIDRLCSDIKKLYAPGAKITICSDGRVFADLVRIPDRDITAYKQDLIGRIGARYPDSIGFFDLDDVFPGYGDFGTIREELMILYGEPLSSLKRRSKEEYAAGEMYKGICKFLYEDFSGLDEFEGLSNTAIQNAARANAYRVIQRSNAWSRLLEDQFDHALRLTIHPQPRVSKKIGVYLTETQDAWRTPWHSVVLKQNDVMTLVPRHEAEASNAFLVFENGRPSHFVHAKDH</sequence>
<name>A0ABV8MQX7_9NEIS</name>
<comment type="caution">
    <text evidence="1">The sequence shown here is derived from an EMBL/GenBank/DDBJ whole genome shotgun (WGS) entry which is preliminary data.</text>
</comment>
<dbReference type="RefSeq" id="WP_378165611.1">
    <property type="nucleotide sequence ID" value="NZ_JBHSBU010000001.1"/>
</dbReference>
<evidence type="ECO:0000313" key="1">
    <source>
        <dbReference type="EMBL" id="MFC4160603.1"/>
    </source>
</evidence>
<dbReference type="EMBL" id="JBHSBU010000001">
    <property type="protein sequence ID" value="MFC4160603.1"/>
    <property type="molecule type" value="Genomic_DNA"/>
</dbReference>
<protein>
    <submittedName>
        <fullName evidence="1">L-tyrosine/L-tryptophan isonitrile synthase family protein</fullName>
    </submittedName>
</protein>
<gene>
    <name evidence="1" type="ORF">ACFOW7_14780</name>
</gene>
<dbReference type="Gene3D" id="3.30.60.140">
    <property type="match status" value="1"/>
</dbReference>
<evidence type="ECO:0000313" key="2">
    <source>
        <dbReference type="Proteomes" id="UP001595791"/>
    </source>
</evidence>
<dbReference type="PANTHER" id="PTHR37285">
    <property type="entry name" value="SPORE WALL MATURATION PROTEIN DIT1"/>
    <property type="match status" value="1"/>
</dbReference>
<proteinExistence type="predicted"/>
<dbReference type="Proteomes" id="UP001595791">
    <property type="component" value="Unassembled WGS sequence"/>
</dbReference>
<reference evidence="2" key="1">
    <citation type="journal article" date="2019" name="Int. J. Syst. Evol. Microbiol.">
        <title>The Global Catalogue of Microorganisms (GCM) 10K type strain sequencing project: providing services to taxonomists for standard genome sequencing and annotation.</title>
        <authorList>
            <consortium name="The Broad Institute Genomics Platform"/>
            <consortium name="The Broad Institute Genome Sequencing Center for Infectious Disease"/>
            <person name="Wu L."/>
            <person name="Ma J."/>
        </authorList>
    </citation>
    <scope>NUCLEOTIDE SEQUENCE [LARGE SCALE GENOMIC DNA]</scope>
    <source>
        <strain evidence="2">LMG 29894</strain>
    </source>
</reference>
<accession>A0ABV8MQX7</accession>
<organism evidence="1 2">
    <name type="scientific">Chitinimonas lacunae</name>
    <dbReference type="NCBI Taxonomy" id="1963018"/>
    <lineage>
        <taxon>Bacteria</taxon>
        <taxon>Pseudomonadati</taxon>
        <taxon>Pseudomonadota</taxon>
        <taxon>Betaproteobacteria</taxon>
        <taxon>Neisseriales</taxon>
        <taxon>Chitinibacteraceae</taxon>
        <taxon>Chitinimonas</taxon>
    </lineage>
</organism>
<dbReference type="InterPro" id="IPR007817">
    <property type="entry name" value="Isocyanide_synthase_DIT1"/>
</dbReference>
<dbReference type="Pfam" id="PF05141">
    <property type="entry name" value="DIT1_PvcA"/>
    <property type="match status" value="1"/>
</dbReference>
<dbReference type="PANTHER" id="PTHR37285:SF5">
    <property type="entry name" value="SPORE WALL MATURATION PROTEIN DIT1"/>
    <property type="match status" value="1"/>
</dbReference>